<dbReference type="OrthoDB" id="2691741at2"/>
<protein>
    <submittedName>
        <fullName evidence="2">Uncharacterized protein</fullName>
    </submittedName>
</protein>
<gene>
    <name evidence="2" type="ORF">N782_03255</name>
</gene>
<reference evidence="2 3" key="1">
    <citation type="journal article" date="2015" name="Stand. Genomic Sci.">
        <title>High quality draft genome sequence of the moderately halophilic bacterium Pontibacillus yanchengensis Y32(T) and comparison among Pontibacillus genomes.</title>
        <authorList>
            <person name="Huang J."/>
            <person name="Qiao Z.X."/>
            <person name="Tang J.W."/>
            <person name="Wang G."/>
        </authorList>
    </citation>
    <scope>NUCLEOTIDE SEQUENCE [LARGE SCALE GENOMIC DNA]</scope>
    <source>
        <strain evidence="2 3">Y32</strain>
    </source>
</reference>
<proteinExistence type="predicted"/>
<dbReference type="eggNOG" id="ENOG5032QS8">
    <property type="taxonomic scope" value="Bacteria"/>
</dbReference>
<dbReference type="EMBL" id="AVBF01000010">
    <property type="protein sequence ID" value="KGP73684.1"/>
    <property type="molecule type" value="Genomic_DNA"/>
</dbReference>
<comment type="caution">
    <text evidence="2">The sequence shown here is derived from an EMBL/GenBank/DDBJ whole genome shotgun (WGS) entry which is preliminary data.</text>
</comment>
<evidence type="ECO:0000313" key="3">
    <source>
        <dbReference type="Proteomes" id="UP000030147"/>
    </source>
</evidence>
<name>A0A0A2TDR1_9BACI</name>
<dbReference type="RefSeq" id="WP_036817185.1">
    <property type="nucleotide sequence ID" value="NZ_AVBF01000010.1"/>
</dbReference>
<keyword evidence="1" id="KW-1133">Transmembrane helix</keyword>
<feature type="transmembrane region" description="Helical" evidence="1">
    <location>
        <begin position="16"/>
        <end position="34"/>
    </location>
</feature>
<accession>A0A0A2TDR1</accession>
<keyword evidence="1" id="KW-0472">Membrane</keyword>
<sequence>MHSTGPFTETKRAKRIRFVVIGISIISVIFAFTVQNQLLVSITKDKKQEQMITSSVKPDGITEVAMIKNRDNQSFLVLYEVEEKSFKFNTKSYVKIQTPISSILYDRQDRLWMKQKDKWVRLNQSLEKVEFNESSPEEKGIDKRILKTTKKDNVYKAKLKYDHNLVWSNTFTSNPIQTVPLDKEQEVWLVLFQNGETKVITTT</sequence>
<dbReference type="AlphaFoldDB" id="A0A0A2TDR1"/>
<evidence type="ECO:0000313" key="2">
    <source>
        <dbReference type="EMBL" id="KGP73684.1"/>
    </source>
</evidence>
<evidence type="ECO:0000256" key="1">
    <source>
        <dbReference type="SAM" id="Phobius"/>
    </source>
</evidence>
<keyword evidence="1" id="KW-0812">Transmembrane</keyword>
<dbReference type="Proteomes" id="UP000030147">
    <property type="component" value="Unassembled WGS sequence"/>
</dbReference>
<organism evidence="2 3">
    <name type="scientific">Pontibacillus yanchengensis Y32</name>
    <dbReference type="NCBI Taxonomy" id="1385514"/>
    <lineage>
        <taxon>Bacteria</taxon>
        <taxon>Bacillati</taxon>
        <taxon>Bacillota</taxon>
        <taxon>Bacilli</taxon>
        <taxon>Bacillales</taxon>
        <taxon>Bacillaceae</taxon>
        <taxon>Pontibacillus</taxon>
    </lineage>
</organism>
<keyword evidence="3" id="KW-1185">Reference proteome</keyword>